<dbReference type="KEGG" id="syn:ssl2471"/>
<evidence type="ECO:0000313" key="1">
    <source>
        <dbReference type="EMBL" id="BAA18163.1"/>
    </source>
</evidence>
<dbReference type="Proteomes" id="UP000001425">
    <property type="component" value="Chromosome"/>
</dbReference>
<reference evidence="1 2" key="2">
    <citation type="journal article" date="1996" name="DNA Res.">
        <title>Sequence analysis of the genome of the unicellular cyanobacterium Synechocystis sp. strain PCC6803. II. Sequence determination of the entire genome and assignment of potential protein-coding regions.</title>
        <authorList>
            <person name="Kaneko T."/>
            <person name="Sato S."/>
            <person name="Kotani H."/>
            <person name="Tanaka A."/>
            <person name="Asamizu E."/>
            <person name="Nakamura Y."/>
            <person name="Miyajima N."/>
            <person name="Hirosawa M."/>
            <person name="Sugiura M."/>
            <person name="Sasamoto S."/>
            <person name="Kimura T."/>
            <person name="Hosouchi T."/>
            <person name="Matsuno A."/>
            <person name="Muraki A."/>
            <person name="Nakazaki N."/>
            <person name="Naruo K."/>
            <person name="Okumura S."/>
            <person name="Shimpo S."/>
            <person name="Takeuchi C."/>
            <person name="Wada T."/>
            <person name="Watanabe A."/>
            <person name="Yamada M."/>
            <person name="Yasuda M."/>
            <person name="Tabata S."/>
        </authorList>
    </citation>
    <scope>NUCLEOTIDE SEQUENCE [LARGE SCALE GENOMIC DNA]</scope>
    <source>
        <strain evidence="2">ATCC 27184 / PCC 6803 / Kazusa</strain>
    </source>
</reference>
<dbReference type="STRING" id="1148.gene:10499036"/>
<dbReference type="InterPro" id="IPR012296">
    <property type="entry name" value="Nuclease_put_TT1808"/>
</dbReference>
<accession>P74085</accession>
<dbReference type="EMBL" id="BA000022">
    <property type="protein sequence ID" value="BAA18163.1"/>
    <property type="molecule type" value="Genomic_DNA"/>
</dbReference>
<sequence>MGWLINPKEQSIFVYQPGRSPEIFDETESKLLMPSFAQAIDLNLGEVFGWLIK</sequence>
<dbReference type="Gene3D" id="3.90.1570.10">
    <property type="entry name" value="tt1808, chain A"/>
    <property type="match status" value="1"/>
</dbReference>
<protein>
    <submittedName>
        <fullName evidence="1">Ssl2471 protein</fullName>
    </submittedName>
</protein>
<dbReference type="eggNOG" id="COG4636">
    <property type="taxonomic scope" value="Bacteria"/>
</dbReference>
<dbReference type="PIR" id="S75602">
    <property type="entry name" value="S75602"/>
</dbReference>
<dbReference type="AlphaFoldDB" id="P74085"/>
<keyword evidence="2" id="KW-1185">Reference proteome</keyword>
<name>P74085_SYNY3</name>
<proteinExistence type="predicted"/>
<gene>
    <name evidence="1" type="ordered locus">ssl2471</name>
</gene>
<evidence type="ECO:0000313" key="2">
    <source>
        <dbReference type="Proteomes" id="UP000001425"/>
    </source>
</evidence>
<dbReference type="InParanoid" id="P74085"/>
<reference evidence="1 2" key="1">
    <citation type="journal article" date="1995" name="DNA Res.">
        <title>Sequence analysis of the genome of the unicellular cyanobacterium Synechocystis sp. strain PCC6803. I. Sequence features in the 1 Mb region from map positions 64% to 92% of the genome.</title>
        <authorList>
            <person name="Kaneko T."/>
            <person name="Tanaka A."/>
            <person name="Sato S."/>
            <person name="Kotani H."/>
            <person name="Sazuka T."/>
            <person name="Miyajima N."/>
            <person name="Sugiura M."/>
            <person name="Tabata S."/>
        </authorList>
    </citation>
    <scope>NUCLEOTIDE SEQUENCE [LARGE SCALE GENOMIC DNA]</scope>
    <source>
        <strain evidence="2">ATCC 27184 / PCC 6803 / Kazusa</strain>
    </source>
</reference>
<dbReference type="InterPro" id="IPR011335">
    <property type="entry name" value="Restrct_endonuc-II-like"/>
</dbReference>
<organism evidence="1 2">
    <name type="scientific">Synechocystis sp. (strain ATCC 27184 / PCC 6803 / Kazusa)</name>
    <dbReference type="NCBI Taxonomy" id="1111708"/>
    <lineage>
        <taxon>Bacteria</taxon>
        <taxon>Bacillati</taxon>
        <taxon>Cyanobacteriota</taxon>
        <taxon>Cyanophyceae</taxon>
        <taxon>Synechococcales</taxon>
        <taxon>Merismopediaceae</taxon>
        <taxon>Synechocystis</taxon>
    </lineage>
</organism>
<dbReference type="PaxDb" id="1148-1653248"/>
<dbReference type="EnsemblBacteria" id="BAA18163">
    <property type="protein sequence ID" value="BAA18163"/>
    <property type="gene ID" value="BAA18163"/>
</dbReference>
<dbReference type="SUPFAM" id="SSF52980">
    <property type="entry name" value="Restriction endonuclease-like"/>
    <property type="match status" value="1"/>
</dbReference>